<evidence type="ECO:0000313" key="3">
    <source>
        <dbReference type="Proteomes" id="UP000001551"/>
    </source>
</evidence>
<evidence type="ECO:0000256" key="1">
    <source>
        <dbReference type="SAM" id="Phobius"/>
    </source>
</evidence>
<dbReference type="EMBL" id="CP002400">
    <property type="protein sequence ID" value="ADU25759.1"/>
    <property type="molecule type" value="Genomic_DNA"/>
</dbReference>
<dbReference type="AlphaFoldDB" id="E6U6M6"/>
<keyword evidence="1" id="KW-1133">Transmembrane helix</keyword>
<keyword evidence="1" id="KW-0472">Membrane</keyword>
<dbReference type="KEGG" id="eha:Ethha_0172"/>
<name>E6U6M6_ETHHY</name>
<organism evidence="2 3">
    <name type="scientific">Ethanoligenens harbinense (strain DSM 18485 / JCM 12961 / CGMCC 1.5033 / YUAN-3)</name>
    <dbReference type="NCBI Taxonomy" id="663278"/>
    <lineage>
        <taxon>Bacteria</taxon>
        <taxon>Bacillati</taxon>
        <taxon>Bacillota</taxon>
        <taxon>Clostridia</taxon>
        <taxon>Eubacteriales</taxon>
        <taxon>Oscillospiraceae</taxon>
        <taxon>Ethanoligenens</taxon>
    </lineage>
</organism>
<feature type="transmembrane region" description="Helical" evidence="1">
    <location>
        <begin position="65"/>
        <end position="89"/>
    </location>
</feature>
<gene>
    <name evidence="2" type="ordered locus">Ethha_0172</name>
</gene>
<sequence length="94" mass="10189">MVKGVERKIIEIRDNGSGCFERALFFVRADVPSPLAEPTLAGEAARIIERFCRAKKGGRRPFRALFLMAMRYAACAAGGAGAATLFWLLGGGHF</sequence>
<keyword evidence="3" id="KW-1185">Reference proteome</keyword>
<proteinExistence type="predicted"/>
<dbReference type="HOGENOM" id="CLU_2381804_0_0_9"/>
<reference evidence="2 3" key="1">
    <citation type="submission" date="2010-12" db="EMBL/GenBank/DDBJ databases">
        <title>Complete sequence of Ethanoligenens harbinense YUAN-3.</title>
        <authorList>
            <person name="Lucas S."/>
            <person name="Copeland A."/>
            <person name="Lapidus A."/>
            <person name="Cheng J.-F."/>
            <person name="Bruce D."/>
            <person name="Goodwin L."/>
            <person name="Pitluck S."/>
            <person name="Chertkov O."/>
            <person name="Misra M."/>
            <person name="Detter J.C."/>
            <person name="Han C."/>
            <person name="Tapia R."/>
            <person name="Land M."/>
            <person name="Hauser L."/>
            <person name="Jeffries C."/>
            <person name="Kyrpides N."/>
            <person name="Ivanova N."/>
            <person name="Mikhailova N."/>
            <person name="Wang A."/>
            <person name="Mouttaki H."/>
            <person name="He Z."/>
            <person name="Zhou J."/>
            <person name="Hemme C.L."/>
            <person name="Woyke T."/>
        </authorList>
    </citation>
    <scope>NUCLEOTIDE SEQUENCE [LARGE SCALE GENOMIC DNA]</scope>
    <source>
        <strain evidence="3">DSM 18485 / JCM 12961 / CGMCC 1.5033 / YUAN-3</strain>
    </source>
</reference>
<evidence type="ECO:0000313" key="2">
    <source>
        <dbReference type="EMBL" id="ADU25759.1"/>
    </source>
</evidence>
<keyword evidence="1" id="KW-0812">Transmembrane</keyword>
<accession>E6U6M6</accession>
<dbReference type="Proteomes" id="UP000001551">
    <property type="component" value="Chromosome"/>
</dbReference>
<protein>
    <submittedName>
        <fullName evidence="2">Uncharacterized protein</fullName>
    </submittedName>
</protein>